<accession>A0A7G9Z359</accession>
<dbReference type="AlphaFoldDB" id="A0A7G9Z359"/>
<sequence>MKAKKGKGVKNSVIFVLALLFAALVLPNIASAGTCNWFSTSGYGVVDITRKFENSGLYLIGRVEGEGYYLGSQRVYMDTNATMLSSKEWAHIQSKSGNFFYGNTGKNYKIGAVACESFSDIQYLDTDTSYAMDNSSFSMCTNTYITGKSHFGFAARDPPRGAGGGSGGATVYGTEDYWGDFHINHHTVVGSGGDWLGIP</sequence>
<name>A0A7G9Z359_9EURY</name>
<gene>
    <name evidence="1" type="ORF">MMBIEIEP_00041</name>
</gene>
<reference evidence="1" key="1">
    <citation type="submission" date="2020-06" db="EMBL/GenBank/DDBJ databases">
        <title>Unique genomic features of the anaerobic methanotrophic archaea.</title>
        <authorList>
            <person name="Chadwick G.L."/>
            <person name="Skennerton C.T."/>
            <person name="Laso-Perez R."/>
            <person name="Leu A.O."/>
            <person name="Speth D.R."/>
            <person name="Yu H."/>
            <person name="Morgan-Lang C."/>
            <person name="Hatzenpichler R."/>
            <person name="Goudeau D."/>
            <person name="Malmstrom R."/>
            <person name="Brazelton W.J."/>
            <person name="Woyke T."/>
            <person name="Hallam S.J."/>
            <person name="Tyson G.W."/>
            <person name="Wegener G."/>
            <person name="Boetius A."/>
            <person name="Orphan V."/>
        </authorList>
    </citation>
    <scope>NUCLEOTIDE SEQUENCE</scope>
</reference>
<organism evidence="1">
    <name type="scientific">Candidatus Methanophaga sp. ANME-1 ERB7</name>
    <dbReference type="NCBI Taxonomy" id="2759913"/>
    <lineage>
        <taxon>Archaea</taxon>
        <taxon>Methanobacteriati</taxon>
        <taxon>Methanobacteriota</taxon>
        <taxon>Stenosarchaea group</taxon>
        <taxon>Methanomicrobia</taxon>
        <taxon>Candidatus Methanophagales</taxon>
        <taxon>Candidatus Methanophagaceae</taxon>
        <taxon>Candidatus Methanophaga</taxon>
    </lineage>
</organism>
<protein>
    <submittedName>
        <fullName evidence="1">Uncharacterized protein</fullName>
    </submittedName>
</protein>
<dbReference type="EMBL" id="MT631589">
    <property type="protein sequence ID" value="QNO54693.1"/>
    <property type="molecule type" value="Genomic_DNA"/>
</dbReference>
<evidence type="ECO:0000313" key="1">
    <source>
        <dbReference type="EMBL" id="QNO54693.1"/>
    </source>
</evidence>
<proteinExistence type="predicted"/>